<name>A0A8J2KTP2_9HEXA</name>
<organism evidence="1 2">
    <name type="scientific">Allacma fusca</name>
    <dbReference type="NCBI Taxonomy" id="39272"/>
    <lineage>
        <taxon>Eukaryota</taxon>
        <taxon>Metazoa</taxon>
        <taxon>Ecdysozoa</taxon>
        <taxon>Arthropoda</taxon>
        <taxon>Hexapoda</taxon>
        <taxon>Collembola</taxon>
        <taxon>Symphypleona</taxon>
        <taxon>Sminthuridae</taxon>
        <taxon>Allacma</taxon>
    </lineage>
</organism>
<comment type="caution">
    <text evidence="1">The sequence shown here is derived from an EMBL/GenBank/DDBJ whole genome shotgun (WGS) entry which is preliminary data.</text>
</comment>
<dbReference type="Proteomes" id="UP000708208">
    <property type="component" value="Unassembled WGS sequence"/>
</dbReference>
<proteinExistence type="predicted"/>
<feature type="non-terminal residue" evidence="1">
    <location>
        <position position="1"/>
    </location>
</feature>
<keyword evidence="2" id="KW-1185">Reference proteome</keyword>
<sequence>EISHPSESNPGGIRRL</sequence>
<gene>
    <name evidence="1" type="ORF">AFUS01_LOCUS19822</name>
</gene>
<accession>A0A8J2KTP2</accession>
<protein>
    <submittedName>
        <fullName evidence="1">Uncharacterized protein</fullName>
    </submittedName>
</protein>
<reference evidence="1" key="1">
    <citation type="submission" date="2021-06" db="EMBL/GenBank/DDBJ databases">
        <authorList>
            <person name="Hodson N. C."/>
            <person name="Mongue J. A."/>
            <person name="Jaron S. K."/>
        </authorList>
    </citation>
    <scope>NUCLEOTIDE SEQUENCE</scope>
</reference>
<evidence type="ECO:0000313" key="1">
    <source>
        <dbReference type="EMBL" id="CAG7731216.1"/>
    </source>
</evidence>
<evidence type="ECO:0000313" key="2">
    <source>
        <dbReference type="Proteomes" id="UP000708208"/>
    </source>
</evidence>
<dbReference type="AlphaFoldDB" id="A0A8J2KTP2"/>
<dbReference type="EMBL" id="CAJVCH010208098">
    <property type="protein sequence ID" value="CAG7731216.1"/>
    <property type="molecule type" value="Genomic_DNA"/>
</dbReference>